<dbReference type="STRING" id="233100.SAMN05216526_1470"/>
<evidence type="ECO:0000256" key="1">
    <source>
        <dbReference type="ARBA" id="ARBA00022679"/>
    </source>
</evidence>
<evidence type="ECO:0000256" key="3">
    <source>
        <dbReference type="ARBA" id="ARBA00022741"/>
    </source>
</evidence>
<feature type="binding site" evidence="5">
    <location>
        <begin position="136"/>
        <end position="137"/>
    </location>
    <ligand>
        <name>ATP</name>
        <dbReference type="ChEBI" id="CHEBI:30616"/>
    </ligand>
</feature>
<gene>
    <name evidence="5" type="primary">adk</name>
    <name evidence="9" type="ORF">SAMN05216526_1470</name>
</gene>
<feature type="binding site" evidence="5">
    <location>
        <begin position="57"/>
        <end position="59"/>
    </location>
    <ligand>
        <name>AMP</name>
        <dbReference type="ChEBI" id="CHEBI:456215"/>
    </ligand>
</feature>
<reference evidence="9 10" key="1">
    <citation type="submission" date="2017-01" db="EMBL/GenBank/DDBJ databases">
        <authorList>
            <person name="Mah S.A."/>
            <person name="Swanson W.J."/>
            <person name="Moy G.W."/>
            <person name="Vacquier V.D."/>
        </authorList>
    </citation>
    <scope>NUCLEOTIDE SEQUENCE [LARGE SCALE GENOMIC DNA]</scope>
    <source>
        <strain evidence="9 10">M9</strain>
    </source>
</reference>
<protein>
    <recommendedName>
        <fullName evidence="5 7">Adenylate kinase</fullName>
        <shortName evidence="5">AK</shortName>
        <ecNumber evidence="5 7">2.7.4.3</ecNumber>
    </recommendedName>
    <alternativeName>
        <fullName evidence="5">ATP-AMP transphosphorylase</fullName>
    </alternativeName>
    <alternativeName>
        <fullName evidence="5">ATP:AMP phosphotransferase</fullName>
    </alternativeName>
    <alternativeName>
        <fullName evidence="5">Adenylate monophosphate kinase</fullName>
    </alternativeName>
</protein>
<dbReference type="Pfam" id="PF00406">
    <property type="entry name" value="ADK"/>
    <property type="match status" value="1"/>
</dbReference>
<feature type="binding site" evidence="5">
    <location>
        <position position="133"/>
    </location>
    <ligand>
        <name>Zn(2+)</name>
        <dbReference type="ChEBI" id="CHEBI:29105"/>
        <note>structural</note>
    </ligand>
</feature>
<evidence type="ECO:0000313" key="9">
    <source>
        <dbReference type="EMBL" id="SIT71077.1"/>
    </source>
</evidence>
<dbReference type="RefSeq" id="WP_076755961.1">
    <property type="nucleotide sequence ID" value="NZ_CP023018.1"/>
</dbReference>
<dbReference type="NCBIfam" id="NF011100">
    <property type="entry name" value="PRK14527.1"/>
    <property type="match status" value="1"/>
</dbReference>
<dbReference type="InterPro" id="IPR007862">
    <property type="entry name" value="Adenylate_kinase_lid-dom"/>
</dbReference>
<dbReference type="PANTHER" id="PTHR23359">
    <property type="entry name" value="NUCLEOTIDE KINASE"/>
    <property type="match status" value="1"/>
</dbReference>
<dbReference type="NCBIfam" id="NF001381">
    <property type="entry name" value="PRK00279.1-3"/>
    <property type="match status" value="1"/>
</dbReference>
<evidence type="ECO:0000313" key="10">
    <source>
        <dbReference type="Proteomes" id="UP000223759"/>
    </source>
</evidence>
<comment type="subunit">
    <text evidence="5 7">Monomer.</text>
</comment>
<dbReference type="NCBIfam" id="NF001380">
    <property type="entry name" value="PRK00279.1-2"/>
    <property type="match status" value="1"/>
</dbReference>
<feature type="binding site" evidence="5">
    <location>
        <begin position="85"/>
        <end position="88"/>
    </location>
    <ligand>
        <name>AMP</name>
        <dbReference type="ChEBI" id="CHEBI:456215"/>
    </ligand>
</feature>
<keyword evidence="5" id="KW-0862">Zinc</keyword>
<dbReference type="EMBL" id="FTPK01000002">
    <property type="protein sequence ID" value="SIT71077.1"/>
    <property type="molecule type" value="Genomic_DNA"/>
</dbReference>
<dbReference type="InterPro" id="IPR033690">
    <property type="entry name" value="Adenylat_kinase_CS"/>
</dbReference>
<comment type="caution">
    <text evidence="5">Lacks conserved residue(s) required for the propagation of feature annotation.</text>
</comment>
<dbReference type="CDD" id="cd01428">
    <property type="entry name" value="ADK"/>
    <property type="match status" value="1"/>
</dbReference>
<dbReference type="GO" id="GO:0008270">
    <property type="term" value="F:zinc ion binding"/>
    <property type="evidence" value="ECO:0007669"/>
    <property type="project" value="UniProtKB-UniRule"/>
</dbReference>
<dbReference type="GO" id="GO:0005737">
    <property type="term" value="C:cytoplasm"/>
    <property type="evidence" value="ECO:0007669"/>
    <property type="project" value="UniProtKB-SubCell"/>
</dbReference>
<dbReference type="EC" id="2.7.4.3" evidence="5 7"/>
<dbReference type="Gene3D" id="3.40.50.300">
    <property type="entry name" value="P-loop containing nucleotide triphosphate hydrolases"/>
    <property type="match status" value="1"/>
</dbReference>
<feature type="binding site" evidence="5">
    <location>
        <position position="31"/>
    </location>
    <ligand>
        <name>AMP</name>
        <dbReference type="ChEBI" id="CHEBI:456215"/>
    </ligand>
</feature>
<evidence type="ECO:0000256" key="4">
    <source>
        <dbReference type="ARBA" id="ARBA00022777"/>
    </source>
</evidence>
<dbReference type="SUPFAM" id="SSF52540">
    <property type="entry name" value="P-loop containing nucleoside triphosphate hydrolases"/>
    <property type="match status" value="1"/>
</dbReference>
<feature type="binding site" evidence="5">
    <location>
        <position position="172"/>
    </location>
    <ligand>
        <name>AMP</name>
        <dbReference type="ChEBI" id="CHEBI:456215"/>
    </ligand>
</feature>
<keyword evidence="5 7" id="KW-0067">ATP-binding</keyword>
<comment type="function">
    <text evidence="5">Catalyzes the reversible transfer of the terminal phosphate group between ATP and AMP. Plays an important role in cellular energy homeostasis and in adenine nucleotide metabolism.</text>
</comment>
<dbReference type="GO" id="GO:0044209">
    <property type="term" value="P:AMP salvage"/>
    <property type="evidence" value="ECO:0007669"/>
    <property type="project" value="UniProtKB-UniRule"/>
</dbReference>
<evidence type="ECO:0000256" key="5">
    <source>
        <dbReference type="HAMAP-Rule" id="MF_00235"/>
    </source>
</evidence>
<dbReference type="Proteomes" id="UP000223759">
    <property type="component" value="Unassembled WGS sequence"/>
</dbReference>
<feature type="domain" description="Adenylate kinase active site lid" evidence="8">
    <location>
        <begin position="127"/>
        <end position="163"/>
    </location>
</feature>
<dbReference type="UniPathway" id="UPA00588">
    <property type="reaction ID" value="UER00649"/>
</dbReference>
<dbReference type="OrthoDB" id="9805030at2"/>
<keyword evidence="4 5" id="KW-0418">Kinase</keyword>
<dbReference type="FunFam" id="3.40.50.300:FF:000106">
    <property type="entry name" value="Adenylate kinase mitochondrial"/>
    <property type="match status" value="1"/>
</dbReference>
<dbReference type="NCBIfam" id="TIGR01351">
    <property type="entry name" value="adk"/>
    <property type="match status" value="1"/>
</dbReference>
<comment type="domain">
    <text evidence="5">Consists of three domains, a large central CORE domain and two small peripheral domains, NMPbind and LID, which undergo movements during catalysis. The LID domain closes over the site of phosphoryl transfer upon ATP binding. Assembling and dissambling the active center during each catalytic cycle provides an effective means to prevent ATP hydrolysis. Some bacteria have evolved a zinc-coordinating structure that stabilizes the LID domain.</text>
</comment>
<keyword evidence="2 5" id="KW-0545">Nucleotide biosynthesis</keyword>
<feature type="binding site" evidence="5">
    <location>
        <position position="36"/>
    </location>
    <ligand>
        <name>AMP</name>
        <dbReference type="ChEBI" id="CHEBI:456215"/>
    </ligand>
</feature>
<feature type="binding site" evidence="5">
    <location>
        <position position="92"/>
    </location>
    <ligand>
        <name>AMP</name>
        <dbReference type="ChEBI" id="CHEBI:456215"/>
    </ligand>
</feature>
<dbReference type="InterPro" id="IPR006259">
    <property type="entry name" value="Adenyl_kin_sub"/>
</dbReference>
<keyword evidence="10" id="KW-1185">Reference proteome</keyword>
<keyword evidence="5" id="KW-0479">Metal-binding</keyword>
<dbReference type="AlphaFoldDB" id="A0A1R3W2B5"/>
<keyword evidence="5" id="KW-0963">Cytoplasm</keyword>
<feature type="binding site" evidence="5">
    <location>
        <position position="127"/>
    </location>
    <ligand>
        <name>ATP</name>
        <dbReference type="ChEBI" id="CHEBI:30616"/>
    </ligand>
</feature>
<dbReference type="PROSITE" id="PS00113">
    <property type="entry name" value="ADENYLATE_KINASE"/>
    <property type="match status" value="1"/>
</dbReference>
<feature type="binding site" evidence="5">
    <location>
        <position position="153"/>
    </location>
    <ligand>
        <name>Zn(2+)</name>
        <dbReference type="ChEBI" id="CHEBI:29105"/>
        <note>structural</note>
    </ligand>
</feature>
<sequence>MRIVLLGAPGSGKGTQSKLIVDRYRIPQISTGDLLRAAVSAGTPLGQKAKAAMDAGDLVSDDIVLGMIRERLAMPDAQSGYILDGFPRNLAQAKTLDDMLGDLHQPLDAAILIDVDLEKLKTRLTGRRSCADCGAVYNIHTNPPSREGVCDACGGTNLIHRADDKEETIASRLKVYEDQTKPLIEHYSAQDLLHSIQGEGEIEDVFAAVAAVLSKH</sequence>
<dbReference type="GO" id="GO:0004017">
    <property type="term" value="F:AMP kinase activity"/>
    <property type="evidence" value="ECO:0007669"/>
    <property type="project" value="UniProtKB-UniRule"/>
</dbReference>
<name>A0A1R3W2B5_9GAMM</name>
<evidence type="ECO:0000256" key="7">
    <source>
        <dbReference type="RuleBase" id="RU003331"/>
    </source>
</evidence>
<feature type="binding site" evidence="5">
    <location>
        <position position="150"/>
    </location>
    <ligand>
        <name>Zn(2+)</name>
        <dbReference type="ChEBI" id="CHEBI:29105"/>
        <note>structural</note>
    </ligand>
</feature>
<comment type="similarity">
    <text evidence="5 6">Belongs to the adenylate kinase family.</text>
</comment>
<feature type="binding site" evidence="5">
    <location>
        <position position="200"/>
    </location>
    <ligand>
        <name>ATP</name>
        <dbReference type="ChEBI" id="CHEBI:30616"/>
    </ligand>
</feature>
<evidence type="ECO:0000259" key="8">
    <source>
        <dbReference type="Pfam" id="PF05191"/>
    </source>
</evidence>
<comment type="catalytic activity">
    <reaction evidence="5 7">
        <text>AMP + ATP = 2 ADP</text>
        <dbReference type="Rhea" id="RHEA:12973"/>
        <dbReference type="ChEBI" id="CHEBI:30616"/>
        <dbReference type="ChEBI" id="CHEBI:456215"/>
        <dbReference type="ChEBI" id="CHEBI:456216"/>
        <dbReference type="EC" id="2.7.4.3"/>
    </reaction>
</comment>
<dbReference type="InterPro" id="IPR000850">
    <property type="entry name" value="Adenylat/UMP-CMP_kin"/>
</dbReference>
<feature type="region of interest" description="NMP" evidence="5">
    <location>
        <begin position="30"/>
        <end position="59"/>
    </location>
</feature>
<comment type="subcellular location">
    <subcellularLocation>
        <location evidence="5 7">Cytoplasm</location>
    </subcellularLocation>
</comment>
<feature type="binding site" evidence="5">
    <location>
        <position position="161"/>
    </location>
    <ligand>
        <name>AMP</name>
        <dbReference type="ChEBI" id="CHEBI:456215"/>
    </ligand>
</feature>
<feature type="binding site" evidence="5">
    <location>
        <position position="130"/>
    </location>
    <ligand>
        <name>Zn(2+)</name>
        <dbReference type="ChEBI" id="CHEBI:29105"/>
        <note>structural</note>
    </ligand>
</feature>
<keyword evidence="3 5" id="KW-0547">Nucleotide-binding</keyword>
<dbReference type="InterPro" id="IPR027417">
    <property type="entry name" value="P-loop_NTPase"/>
</dbReference>
<dbReference type="HAMAP" id="MF_00235">
    <property type="entry name" value="Adenylate_kinase_Adk"/>
    <property type="match status" value="1"/>
</dbReference>
<feature type="binding site" evidence="5">
    <location>
        <begin position="10"/>
        <end position="15"/>
    </location>
    <ligand>
        <name>ATP</name>
        <dbReference type="ChEBI" id="CHEBI:30616"/>
    </ligand>
</feature>
<organism evidence="9 10">
    <name type="scientific">Ectothiorhodosinus mongolicus</name>
    <dbReference type="NCBI Taxonomy" id="233100"/>
    <lineage>
        <taxon>Bacteria</taxon>
        <taxon>Pseudomonadati</taxon>
        <taxon>Pseudomonadota</taxon>
        <taxon>Gammaproteobacteria</taxon>
        <taxon>Chromatiales</taxon>
        <taxon>Ectothiorhodospiraceae</taxon>
        <taxon>Ectothiorhodosinus</taxon>
    </lineage>
</organism>
<dbReference type="PRINTS" id="PR00094">
    <property type="entry name" value="ADENYLTKNASE"/>
</dbReference>
<evidence type="ECO:0000256" key="2">
    <source>
        <dbReference type="ARBA" id="ARBA00022727"/>
    </source>
</evidence>
<proteinExistence type="inferred from homology"/>
<dbReference type="Pfam" id="PF05191">
    <property type="entry name" value="ADK_lid"/>
    <property type="match status" value="1"/>
</dbReference>
<accession>A0A1R3W2B5</accession>
<evidence type="ECO:0000256" key="6">
    <source>
        <dbReference type="RuleBase" id="RU003330"/>
    </source>
</evidence>
<comment type="pathway">
    <text evidence="5">Purine metabolism; AMP biosynthesis via salvage pathway; AMP from ADP: step 1/1.</text>
</comment>
<keyword evidence="1 5" id="KW-0808">Transferase</keyword>
<dbReference type="GO" id="GO:0005524">
    <property type="term" value="F:ATP binding"/>
    <property type="evidence" value="ECO:0007669"/>
    <property type="project" value="UniProtKB-UniRule"/>
</dbReference>